<keyword evidence="2" id="KW-0812">Transmembrane</keyword>
<comment type="caution">
    <text evidence="3">The sequence shown here is derived from an EMBL/GenBank/DDBJ whole genome shotgun (WGS) entry which is preliminary data.</text>
</comment>
<feature type="transmembrane region" description="Helical" evidence="2">
    <location>
        <begin position="28"/>
        <end position="51"/>
    </location>
</feature>
<keyword evidence="4" id="KW-1185">Reference proteome</keyword>
<accession>A0ABN2X1T2</accession>
<keyword evidence="2" id="KW-1133">Transmembrane helix</keyword>
<feature type="region of interest" description="Disordered" evidence="1">
    <location>
        <begin position="94"/>
        <end position="157"/>
    </location>
</feature>
<protein>
    <recommendedName>
        <fullName evidence="5">Cellulose synthase</fullName>
    </recommendedName>
</protein>
<feature type="compositionally biased region" description="Low complexity" evidence="1">
    <location>
        <begin position="111"/>
        <end position="151"/>
    </location>
</feature>
<keyword evidence="2" id="KW-0472">Membrane</keyword>
<organism evidence="3 4">
    <name type="scientific">Streptomyces albiaxialis</name>
    <dbReference type="NCBI Taxonomy" id="329523"/>
    <lineage>
        <taxon>Bacteria</taxon>
        <taxon>Bacillati</taxon>
        <taxon>Actinomycetota</taxon>
        <taxon>Actinomycetes</taxon>
        <taxon>Kitasatosporales</taxon>
        <taxon>Streptomycetaceae</taxon>
        <taxon>Streptomyces</taxon>
    </lineage>
</organism>
<dbReference type="Proteomes" id="UP001500016">
    <property type="component" value="Unassembled WGS sequence"/>
</dbReference>
<evidence type="ECO:0008006" key="5">
    <source>
        <dbReference type="Google" id="ProtNLM"/>
    </source>
</evidence>
<dbReference type="EMBL" id="BAAAPE010000028">
    <property type="protein sequence ID" value="GAA2102883.1"/>
    <property type="molecule type" value="Genomic_DNA"/>
</dbReference>
<evidence type="ECO:0000256" key="1">
    <source>
        <dbReference type="SAM" id="MobiDB-lite"/>
    </source>
</evidence>
<name>A0ABN2X1T2_9ACTN</name>
<evidence type="ECO:0000256" key="2">
    <source>
        <dbReference type="SAM" id="Phobius"/>
    </source>
</evidence>
<feature type="transmembrane region" description="Helical" evidence="2">
    <location>
        <begin position="72"/>
        <end position="93"/>
    </location>
</feature>
<gene>
    <name evidence="3" type="ORF">GCM10009801_77240</name>
</gene>
<sequence length="169" mass="16825">MLTTTVCAALSAAGLAVAFLTAWRRRFVAATRIAAFALVPVGLAMSGLVGLGGKVGKAFGTWAADLVMKPSVWAGFGVLAVAVVLYVIARFAGGRAAASGGSSRKERKAARAASRPEATAPGASAPSLGPAASSAPAPATKAKSKSPATKSGDSEDFSDIEAILKKHGI</sequence>
<evidence type="ECO:0000313" key="3">
    <source>
        <dbReference type="EMBL" id="GAA2102883.1"/>
    </source>
</evidence>
<evidence type="ECO:0000313" key="4">
    <source>
        <dbReference type="Proteomes" id="UP001500016"/>
    </source>
</evidence>
<dbReference type="RefSeq" id="WP_344535240.1">
    <property type="nucleotide sequence ID" value="NZ_BAAAPE010000028.1"/>
</dbReference>
<reference evidence="3 4" key="1">
    <citation type="journal article" date="2019" name="Int. J. Syst. Evol. Microbiol.">
        <title>The Global Catalogue of Microorganisms (GCM) 10K type strain sequencing project: providing services to taxonomists for standard genome sequencing and annotation.</title>
        <authorList>
            <consortium name="The Broad Institute Genomics Platform"/>
            <consortium name="The Broad Institute Genome Sequencing Center for Infectious Disease"/>
            <person name="Wu L."/>
            <person name="Ma J."/>
        </authorList>
    </citation>
    <scope>NUCLEOTIDE SEQUENCE [LARGE SCALE GENOMIC DNA]</scope>
    <source>
        <strain evidence="3 4">JCM 15478</strain>
    </source>
</reference>
<proteinExistence type="predicted"/>